<comment type="similarity">
    <text evidence="2">Belongs to the protein prenyltransferase subunit alpha family.</text>
</comment>
<dbReference type="Pfam" id="PF01239">
    <property type="entry name" value="PPTA"/>
    <property type="match status" value="5"/>
</dbReference>
<evidence type="ECO:0000256" key="9">
    <source>
        <dbReference type="ARBA" id="ARBA00040965"/>
    </source>
</evidence>
<dbReference type="Proteomes" id="UP000195602">
    <property type="component" value="Unassembled WGS sequence"/>
</dbReference>
<proteinExistence type="inferred from homology"/>
<evidence type="ECO:0000256" key="1">
    <source>
        <dbReference type="ARBA" id="ARBA00001946"/>
    </source>
</evidence>
<dbReference type="InterPro" id="IPR002088">
    <property type="entry name" value="Prenyl_trans_a"/>
</dbReference>
<keyword evidence="8" id="KW-0460">Magnesium</keyword>
<comment type="caution">
    <text evidence="14">The sequence shown here is derived from an EMBL/GenBank/DDBJ whole genome shotgun (WGS) entry which is preliminary data.</text>
</comment>
<evidence type="ECO:0000256" key="10">
    <source>
        <dbReference type="ARBA" id="ARBA00041392"/>
    </source>
</evidence>
<evidence type="ECO:0000313" key="15">
    <source>
        <dbReference type="Proteomes" id="UP000195602"/>
    </source>
</evidence>
<dbReference type="GO" id="GO:0004662">
    <property type="term" value="F:CAAX-protein geranylgeranyltransferase activity"/>
    <property type="evidence" value="ECO:0007669"/>
    <property type="project" value="UniProtKB-EC"/>
</dbReference>
<dbReference type="EMBL" id="LYUB02000016">
    <property type="protein sequence ID" value="OVF06970.1"/>
    <property type="molecule type" value="Genomic_DNA"/>
</dbReference>
<keyword evidence="7" id="KW-0677">Repeat</keyword>
<evidence type="ECO:0000256" key="7">
    <source>
        <dbReference type="ARBA" id="ARBA00022737"/>
    </source>
</evidence>
<dbReference type="AlphaFoldDB" id="A0AA91PWS2"/>
<comment type="cofactor">
    <cofactor evidence="1">
        <name>Mg(2+)</name>
        <dbReference type="ChEBI" id="CHEBI:18420"/>
    </cofactor>
</comment>
<evidence type="ECO:0000256" key="2">
    <source>
        <dbReference type="ARBA" id="ARBA00006734"/>
    </source>
</evidence>
<dbReference type="KEGG" id="clus:A9F13_16g00693"/>
<name>A0AA91PWS2_CLALS</name>
<evidence type="ECO:0000256" key="3">
    <source>
        <dbReference type="ARBA" id="ARBA00012700"/>
    </source>
</evidence>
<evidence type="ECO:0000256" key="6">
    <source>
        <dbReference type="ARBA" id="ARBA00022679"/>
    </source>
</evidence>
<evidence type="ECO:0000256" key="4">
    <source>
        <dbReference type="ARBA" id="ARBA00012702"/>
    </source>
</evidence>
<keyword evidence="5" id="KW-0637">Prenyltransferase</keyword>
<evidence type="ECO:0000256" key="12">
    <source>
        <dbReference type="ARBA" id="ARBA00043086"/>
    </source>
</evidence>
<sequence length="288" mass="33812">MSLCEILYSPEYAETMAELRDSLERKEYSLKALDLTAKALGLLASHYTTWHYRFSIVQHLGLDLFGELDWCEEVALDNEKNYQIWNYRQLVVQAIVDSADASRFDPHREYPIMAAMLDSDPKNHHVWSYRKWLVETFELYDDAQELRFVESLIDQDVRNNSAWTHRFFLKFGRNKSQADKAQVGAEYEREMAFARDKIDLCPQNPSAWNYLRGVLARSGDDLASLKPWAEQYADFATQVQSSYAIELLAEIAEHEDVEAAQRYYRLLAEKYDPIRANYWSYRAKKLTK</sequence>
<accession>A0AA91PWS2</accession>
<evidence type="ECO:0000256" key="13">
    <source>
        <dbReference type="ARBA" id="ARBA00043219"/>
    </source>
</evidence>
<dbReference type="PROSITE" id="PS51147">
    <property type="entry name" value="PFTA"/>
    <property type="match status" value="5"/>
</dbReference>
<dbReference type="Gene3D" id="1.25.40.120">
    <property type="entry name" value="Protein prenylyltransferase"/>
    <property type="match status" value="1"/>
</dbReference>
<organism evidence="14 15">
    <name type="scientific">Clavispora lusitaniae</name>
    <name type="common">Candida lusitaniae</name>
    <dbReference type="NCBI Taxonomy" id="36911"/>
    <lineage>
        <taxon>Eukaryota</taxon>
        <taxon>Fungi</taxon>
        <taxon>Dikarya</taxon>
        <taxon>Ascomycota</taxon>
        <taxon>Saccharomycotina</taxon>
        <taxon>Pichiomycetes</taxon>
        <taxon>Metschnikowiaceae</taxon>
        <taxon>Clavispora</taxon>
    </lineage>
</organism>
<dbReference type="PANTHER" id="PTHR11129">
    <property type="entry name" value="PROTEIN FARNESYLTRANSFERASE ALPHA SUBUNIT/RAB GERANYLGERANYL TRANSFERASE ALPHA SUBUNIT"/>
    <property type="match status" value="1"/>
</dbReference>
<dbReference type="GO" id="GO:0005965">
    <property type="term" value="C:protein farnesyltransferase complex"/>
    <property type="evidence" value="ECO:0007669"/>
    <property type="project" value="TreeGrafter"/>
</dbReference>
<reference evidence="14 15" key="1">
    <citation type="submission" date="2017-04" db="EMBL/GenBank/DDBJ databases">
        <title>Draft genome of the yeast Clavispora lusitaniae type strain CBS 6936.</title>
        <authorList>
            <person name="Durrens P."/>
            <person name="Klopp C."/>
            <person name="Biteau N."/>
            <person name="Fitton-Ouhabi V."/>
            <person name="Dementhon K."/>
            <person name="Accoceberry I."/>
            <person name="Sherman D.J."/>
            <person name="Noel T."/>
        </authorList>
    </citation>
    <scope>NUCLEOTIDE SEQUENCE [LARGE SCALE GENOMIC DNA]</scope>
    <source>
        <strain evidence="14 15">CBS 6936</strain>
    </source>
</reference>
<dbReference type="GO" id="GO:0005953">
    <property type="term" value="C:CAAX-protein geranylgeranyltransferase complex"/>
    <property type="evidence" value="ECO:0007669"/>
    <property type="project" value="TreeGrafter"/>
</dbReference>
<evidence type="ECO:0000313" key="14">
    <source>
        <dbReference type="EMBL" id="OVF06970.1"/>
    </source>
</evidence>
<evidence type="ECO:0000256" key="8">
    <source>
        <dbReference type="ARBA" id="ARBA00022842"/>
    </source>
</evidence>
<dbReference type="PANTHER" id="PTHR11129:SF1">
    <property type="entry name" value="PROTEIN FARNESYLTRANSFERASE_GERANYLGERANYLTRANSFERASE TYPE-1 SUBUNIT ALPHA"/>
    <property type="match status" value="1"/>
</dbReference>
<dbReference type="SUPFAM" id="SSF48439">
    <property type="entry name" value="Protein prenylyltransferase"/>
    <property type="match status" value="1"/>
</dbReference>
<gene>
    <name evidence="14" type="ORF">A9F13_16g00693</name>
</gene>
<protein>
    <recommendedName>
        <fullName evidence="9">Protein farnesyltransferase/geranylgeranyltransferase type-1 subunit alpha</fullName>
        <ecNumber evidence="4">2.5.1.58</ecNumber>
        <ecNumber evidence="3">2.5.1.59</ecNumber>
    </recommendedName>
    <alternativeName>
        <fullName evidence="12">CAAX farnesyltransferase subunit alpha</fullName>
    </alternativeName>
    <alternativeName>
        <fullName evidence="11">FTase-alpha</fullName>
    </alternativeName>
    <alternativeName>
        <fullName evidence="10">Ras proteins prenyltransferase subunit alpha</fullName>
    </alternativeName>
    <alternativeName>
        <fullName evidence="13">Type I protein geranyl-geranyltransferase subunit alpha</fullName>
    </alternativeName>
</protein>
<dbReference type="GO" id="GO:0004660">
    <property type="term" value="F:protein farnesyltransferase activity"/>
    <property type="evidence" value="ECO:0007669"/>
    <property type="project" value="UniProtKB-EC"/>
</dbReference>
<dbReference type="EC" id="2.5.1.58" evidence="4"/>
<dbReference type="EC" id="2.5.1.59" evidence="3"/>
<evidence type="ECO:0000256" key="11">
    <source>
        <dbReference type="ARBA" id="ARBA00042436"/>
    </source>
</evidence>
<evidence type="ECO:0000256" key="5">
    <source>
        <dbReference type="ARBA" id="ARBA00022602"/>
    </source>
</evidence>
<keyword evidence="6" id="KW-0808">Transferase</keyword>